<dbReference type="FunFam" id="3.30.565.10:FF:000006">
    <property type="entry name" value="Sensor histidine kinase WalK"/>
    <property type="match status" value="1"/>
</dbReference>
<evidence type="ECO:0000256" key="3">
    <source>
        <dbReference type="ARBA" id="ARBA00022553"/>
    </source>
</evidence>
<dbReference type="PANTHER" id="PTHR42878:SF15">
    <property type="entry name" value="BACTERIOPHYTOCHROME"/>
    <property type="match status" value="1"/>
</dbReference>
<dbReference type="Proteomes" id="UP000031433">
    <property type="component" value="Unassembled WGS sequence"/>
</dbReference>
<gene>
    <name evidence="8" type="ORF">SE37_01990</name>
</gene>
<dbReference type="PRINTS" id="PR00344">
    <property type="entry name" value="BCTRLSENSOR"/>
</dbReference>
<name>A0A0C1TQE6_9BACT</name>
<evidence type="ECO:0000259" key="7">
    <source>
        <dbReference type="PROSITE" id="PS50109"/>
    </source>
</evidence>
<organism evidence="8 9">
    <name type="scientific">Geobacter soli</name>
    <dbReference type="NCBI Taxonomy" id="1510391"/>
    <lineage>
        <taxon>Bacteria</taxon>
        <taxon>Pseudomonadati</taxon>
        <taxon>Thermodesulfobacteriota</taxon>
        <taxon>Desulfuromonadia</taxon>
        <taxon>Geobacterales</taxon>
        <taxon>Geobacteraceae</taxon>
        <taxon>Geobacter</taxon>
    </lineage>
</organism>
<keyword evidence="3" id="KW-0597">Phosphoprotein</keyword>
<sequence>MTSTVVPDIISAAGFAIATWATLRIDPDVLGRLPKLFLAICTSLYTLVGLSNIIEHAGITPYLDRYEDYLEITFIPFFLFFVFSVQNEQEIRRRIRAEQETRVINENLETLIAERTAALEASNRELESFCYSVSHDLRAPLRHIDGYGRILLEDLQGRLGEEDKLYLERLRHATLKMESLIDDLLELSRVTRADLNRQKVDLSVMAREITTELDKASPVRDVEWHIGGGMWAQGDPLLLRVALVNLLGNAWKYTSGTAHAIVEFSAVRENDQMTFFIRDNGAGFSMDYSDKLFIPFQRLHREDQFEGTGVGLATVKRIIARHGGRIWAEAAVGHGATFYFTLR</sequence>
<reference evidence="8 9" key="1">
    <citation type="submission" date="2015-01" db="EMBL/GenBank/DDBJ databases">
        <title>Genome sequence of the anaerobic bacterium Geobacter soli GSS01, a dissimilatory Fe(III) reducer from soil.</title>
        <authorList>
            <person name="Yang G."/>
            <person name="Zhou S."/>
        </authorList>
    </citation>
    <scope>NUCLEOTIDE SEQUENCE [LARGE SCALE GENOMIC DNA]</scope>
    <source>
        <strain evidence="8 9">GSS01</strain>
    </source>
</reference>
<feature type="transmembrane region" description="Helical" evidence="6">
    <location>
        <begin position="35"/>
        <end position="54"/>
    </location>
</feature>
<evidence type="ECO:0000313" key="9">
    <source>
        <dbReference type="Proteomes" id="UP000031433"/>
    </source>
</evidence>
<comment type="catalytic activity">
    <reaction evidence="1">
        <text>ATP + protein L-histidine = ADP + protein N-phospho-L-histidine.</text>
        <dbReference type="EC" id="2.7.13.3"/>
    </reaction>
</comment>
<comment type="caution">
    <text evidence="8">The sequence shown here is derived from an EMBL/GenBank/DDBJ whole genome shotgun (WGS) entry which is preliminary data.</text>
</comment>
<dbReference type="AlphaFoldDB" id="A0A0C1TQE6"/>
<evidence type="ECO:0000313" key="8">
    <source>
        <dbReference type="EMBL" id="KIE41488.1"/>
    </source>
</evidence>
<dbReference type="InterPro" id="IPR003661">
    <property type="entry name" value="HisK_dim/P_dom"/>
</dbReference>
<evidence type="ECO:0000256" key="2">
    <source>
        <dbReference type="ARBA" id="ARBA00012438"/>
    </source>
</evidence>
<evidence type="ECO:0000256" key="4">
    <source>
        <dbReference type="ARBA" id="ARBA00022679"/>
    </source>
</evidence>
<dbReference type="Pfam" id="PF00512">
    <property type="entry name" value="HisKA"/>
    <property type="match status" value="1"/>
</dbReference>
<accession>A0A0C1TQE6</accession>
<evidence type="ECO:0000256" key="6">
    <source>
        <dbReference type="SAM" id="Phobius"/>
    </source>
</evidence>
<dbReference type="PROSITE" id="PS50109">
    <property type="entry name" value="HIS_KIN"/>
    <property type="match status" value="1"/>
</dbReference>
<keyword evidence="4" id="KW-0808">Transferase</keyword>
<dbReference type="EC" id="2.7.13.3" evidence="2"/>
<feature type="transmembrane region" description="Helical" evidence="6">
    <location>
        <begin position="6"/>
        <end position="23"/>
    </location>
</feature>
<dbReference type="PANTHER" id="PTHR42878">
    <property type="entry name" value="TWO-COMPONENT HISTIDINE KINASE"/>
    <property type="match status" value="1"/>
</dbReference>
<dbReference type="CDD" id="cd00082">
    <property type="entry name" value="HisKA"/>
    <property type="match status" value="1"/>
</dbReference>
<keyword evidence="5 8" id="KW-0418">Kinase</keyword>
<proteinExistence type="predicted"/>
<dbReference type="FunFam" id="1.10.287.130:FF:000070">
    <property type="entry name" value="Histidine kinase sensor protein"/>
    <property type="match status" value="1"/>
</dbReference>
<feature type="domain" description="Histidine kinase" evidence="7">
    <location>
        <begin position="132"/>
        <end position="343"/>
    </location>
</feature>
<keyword evidence="9" id="KW-1185">Reference proteome</keyword>
<keyword evidence="6" id="KW-1133">Transmembrane helix</keyword>
<dbReference type="InterPro" id="IPR003594">
    <property type="entry name" value="HATPase_dom"/>
</dbReference>
<dbReference type="Pfam" id="PF02518">
    <property type="entry name" value="HATPase_c"/>
    <property type="match status" value="1"/>
</dbReference>
<dbReference type="SMART" id="SM00388">
    <property type="entry name" value="HisKA"/>
    <property type="match status" value="1"/>
</dbReference>
<evidence type="ECO:0000256" key="1">
    <source>
        <dbReference type="ARBA" id="ARBA00000085"/>
    </source>
</evidence>
<dbReference type="Gene3D" id="3.30.565.10">
    <property type="entry name" value="Histidine kinase-like ATPase, C-terminal domain"/>
    <property type="match status" value="1"/>
</dbReference>
<dbReference type="SUPFAM" id="SSF47384">
    <property type="entry name" value="Homodimeric domain of signal transducing histidine kinase"/>
    <property type="match status" value="1"/>
</dbReference>
<dbReference type="GO" id="GO:0030295">
    <property type="term" value="F:protein kinase activator activity"/>
    <property type="evidence" value="ECO:0007669"/>
    <property type="project" value="TreeGrafter"/>
</dbReference>
<dbReference type="EMBL" id="JXBL01000001">
    <property type="protein sequence ID" value="KIE41488.1"/>
    <property type="molecule type" value="Genomic_DNA"/>
</dbReference>
<dbReference type="InterPro" id="IPR036890">
    <property type="entry name" value="HATPase_C_sf"/>
</dbReference>
<feature type="transmembrane region" description="Helical" evidence="6">
    <location>
        <begin position="69"/>
        <end position="86"/>
    </location>
</feature>
<dbReference type="InterPro" id="IPR050351">
    <property type="entry name" value="BphY/WalK/GraS-like"/>
</dbReference>
<keyword evidence="6" id="KW-0472">Membrane</keyword>
<dbReference type="GO" id="GO:0000155">
    <property type="term" value="F:phosphorelay sensor kinase activity"/>
    <property type="evidence" value="ECO:0007669"/>
    <property type="project" value="InterPro"/>
</dbReference>
<dbReference type="InterPro" id="IPR004358">
    <property type="entry name" value="Sig_transdc_His_kin-like_C"/>
</dbReference>
<dbReference type="SMART" id="SM00387">
    <property type="entry name" value="HATPase_c"/>
    <property type="match status" value="1"/>
</dbReference>
<dbReference type="SUPFAM" id="SSF55874">
    <property type="entry name" value="ATPase domain of HSP90 chaperone/DNA topoisomerase II/histidine kinase"/>
    <property type="match status" value="1"/>
</dbReference>
<dbReference type="GO" id="GO:0000156">
    <property type="term" value="F:phosphorelay response regulator activity"/>
    <property type="evidence" value="ECO:0007669"/>
    <property type="project" value="TreeGrafter"/>
</dbReference>
<dbReference type="Gene3D" id="1.10.287.130">
    <property type="match status" value="1"/>
</dbReference>
<dbReference type="GO" id="GO:0007234">
    <property type="term" value="P:osmosensory signaling via phosphorelay pathway"/>
    <property type="evidence" value="ECO:0007669"/>
    <property type="project" value="TreeGrafter"/>
</dbReference>
<evidence type="ECO:0000256" key="5">
    <source>
        <dbReference type="ARBA" id="ARBA00022777"/>
    </source>
</evidence>
<dbReference type="InterPro" id="IPR036097">
    <property type="entry name" value="HisK_dim/P_sf"/>
</dbReference>
<protein>
    <recommendedName>
        <fullName evidence="2">histidine kinase</fullName>
        <ecNumber evidence="2">2.7.13.3</ecNumber>
    </recommendedName>
</protein>
<dbReference type="InterPro" id="IPR005467">
    <property type="entry name" value="His_kinase_dom"/>
</dbReference>
<dbReference type="RefSeq" id="WP_039643272.1">
    <property type="nucleotide sequence ID" value="NZ_JXBL01000001.1"/>
</dbReference>
<keyword evidence="6" id="KW-0812">Transmembrane</keyword>